<dbReference type="AlphaFoldDB" id="A0A8J5XSK7"/>
<dbReference type="InterPro" id="IPR036457">
    <property type="entry name" value="PPM-type-like_dom_sf"/>
</dbReference>
<evidence type="ECO:0000256" key="2">
    <source>
        <dbReference type="ARBA" id="ARBA00022801"/>
    </source>
</evidence>
<dbReference type="PROSITE" id="PS01032">
    <property type="entry name" value="PPM_1"/>
    <property type="match status" value="1"/>
</dbReference>
<proteinExistence type="inferred from homology"/>
<keyword evidence="3 4" id="KW-0904">Protein phosphatase</keyword>
<evidence type="ECO:0000256" key="3">
    <source>
        <dbReference type="ARBA" id="ARBA00022912"/>
    </source>
</evidence>
<keyword evidence="2 4" id="KW-0378">Hydrolase</keyword>
<feature type="domain" description="PPM-type phosphatase" evidence="6">
    <location>
        <begin position="25"/>
        <end position="313"/>
    </location>
</feature>
<dbReference type="CDD" id="cd00143">
    <property type="entry name" value="PP2Cc"/>
    <property type="match status" value="1"/>
</dbReference>
<comment type="similarity">
    <text evidence="4">Belongs to the PP2C family.</text>
</comment>
<gene>
    <name evidence="7" type="ORF">KFE25_006194</name>
</gene>
<reference evidence="7" key="1">
    <citation type="submission" date="2021-05" db="EMBL/GenBank/DDBJ databases">
        <title>The genome of the haptophyte Pavlova lutheri (Diacronema luteri, Pavlovales) - a model for lipid biosynthesis in eukaryotic algae.</title>
        <authorList>
            <person name="Hulatt C.J."/>
            <person name="Posewitz M.C."/>
        </authorList>
    </citation>
    <scope>NUCLEOTIDE SEQUENCE</scope>
    <source>
        <strain evidence="7">NIVA-4/92</strain>
    </source>
</reference>
<feature type="region of interest" description="Disordered" evidence="5">
    <location>
        <begin position="320"/>
        <end position="377"/>
    </location>
</feature>
<dbReference type="GO" id="GO:0004722">
    <property type="term" value="F:protein serine/threonine phosphatase activity"/>
    <property type="evidence" value="ECO:0007669"/>
    <property type="project" value="InterPro"/>
</dbReference>
<accession>A0A8J5XSK7</accession>
<dbReference type="Gene3D" id="3.60.40.10">
    <property type="entry name" value="PPM-type phosphatase domain"/>
    <property type="match status" value="1"/>
</dbReference>
<dbReference type="Pfam" id="PF00481">
    <property type="entry name" value="PP2C"/>
    <property type="match status" value="1"/>
</dbReference>
<dbReference type="Proteomes" id="UP000751190">
    <property type="component" value="Unassembled WGS sequence"/>
</dbReference>
<dbReference type="SUPFAM" id="SSF81606">
    <property type="entry name" value="PP2C-like"/>
    <property type="match status" value="1"/>
</dbReference>
<organism evidence="7 8">
    <name type="scientific">Diacronema lutheri</name>
    <name type="common">Unicellular marine alga</name>
    <name type="synonym">Monochrysis lutheri</name>
    <dbReference type="NCBI Taxonomy" id="2081491"/>
    <lineage>
        <taxon>Eukaryota</taxon>
        <taxon>Haptista</taxon>
        <taxon>Haptophyta</taxon>
        <taxon>Pavlovophyceae</taxon>
        <taxon>Pavlovales</taxon>
        <taxon>Pavlovaceae</taxon>
        <taxon>Diacronema</taxon>
    </lineage>
</organism>
<comment type="caution">
    <text evidence="7">The sequence shown here is derived from an EMBL/GenBank/DDBJ whole genome shotgun (WGS) entry which is preliminary data.</text>
</comment>
<evidence type="ECO:0000313" key="8">
    <source>
        <dbReference type="Proteomes" id="UP000751190"/>
    </source>
</evidence>
<dbReference type="GO" id="GO:0046872">
    <property type="term" value="F:metal ion binding"/>
    <property type="evidence" value="ECO:0007669"/>
    <property type="project" value="UniProtKB-KW"/>
</dbReference>
<evidence type="ECO:0000256" key="4">
    <source>
        <dbReference type="RuleBase" id="RU003465"/>
    </source>
</evidence>
<dbReference type="OrthoDB" id="10264738at2759"/>
<dbReference type="PROSITE" id="PS51746">
    <property type="entry name" value="PPM_2"/>
    <property type="match status" value="1"/>
</dbReference>
<protein>
    <recommendedName>
        <fullName evidence="6">PPM-type phosphatase domain-containing protein</fullName>
    </recommendedName>
</protein>
<evidence type="ECO:0000259" key="6">
    <source>
        <dbReference type="PROSITE" id="PS51746"/>
    </source>
</evidence>
<dbReference type="PANTHER" id="PTHR47992">
    <property type="entry name" value="PROTEIN PHOSPHATASE"/>
    <property type="match status" value="1"/>
</dbReference>
<dbReference type="FunFam" id="3.60.40.10:FF:000075">
    <property type="entry name" value="Protein phosphatase 2C, putative"/>
    <property type="match status" value="1"/>
</dbReference>
<dbReference type="InterPro" id="IPR001932">
    <property type="entry name" value="PPM-type_phosphatase-like_dom"/>
</dbReference>
<feature type="region of interest" description="Disordered" evidence="5">
    <location>
        <begin position="260"/>
        <end position="280"/>
    </location>
</feature>
<evidence type="ECO:0000256" key="1">
    <source>
        <dbReference type="ARBA" id="ARBA00022723"/>
    </source>
</evidence>
<evidence type="ECO:0000256" key="5">
    <source>
        <dbReference type="SAM" id="MobiDB-lite"/>
    </source>
</evidence>
<dbReference type="OMA" id="WGRVNAN"/>
<keyword evidence="1" id="KW-0479">Metal-binding</keyword>
<dbReference type="SMART" id="SM00332">
    <property type="entry name" value="PP2Cc"/>
    <property type="match status" value="1"/>
</dbReference>
<dbReference type="InterPro" id="IPR000222">
    <property type="entry name" value="PP2C_BS"/>
</dbReference>
<dbReference type="EMBL" id="JAGTXO010000002">
    <property type="protein sequence ID" value="KAG8469739.1"/>
    <property type="molecule type" value="Genomic_DNA"/>
</dbReference>
<feature type="compositionally biased region" description="Pro residues" evidence="5">
    <location>
        <begin position="349"/>
        <end position="360"/>
    </location>
</feature>
<name>A0A8J5XSK7_DIALT</name>
<keyword evidence="8" id="KW-1185">Reference proteome</keyword>
<sequence>MGNFLEAPITEKTTEVGEDEGKNAWVGMSCMQGWRAQMEDDHLITLSLPEARDVSLFGVFDGHGGDHVAHYTAKHVQRHFTSAQEFAPPYTTQIVGAAFTRAILGLDAELRQQPEHMSGHDQSGSTLTMVAITPTDIVCANTGDSRSVLSRAGRAIDLSNDHKPFLEEEKTRIERAGGHVKFNRVNGDLAVSRALGDFAYKQRDDLPAEVQAVTAAPELMSEARHPDDEFVILACDGIWDVMSSQECVNFVAGLLRATERPAPEQRGASGTEQEHGGGRQRAAWDLGAVCEALLDKCLDKGSRDNMSVVIVSLKPEFAPGTAARRRTPASAAAAAPPQLRELVVKDPASPSPAAPSPAVPSPVQSGAPSPKPPTPTS</sequence>
<evidence type="ECO:0000313" key="7">
    <source>
        <dbReference type="EMBL" id="KAG8469739.1"/>
    </source>
</evidence>
<feature type="compositionally biased region" description="Low complexity" evidence="5">
    <location>
        <begin position="320"/>
        <end position="337"/>
    </location>
</feature>
<dbReference type="InterPro" id="IPR015655">
    <property type="entry name" value="PP2C"/>
</dbReference>